<evidence type="ECO:0000256" key="2">
    <source>
        <dbReference type="SAM" id="SignalP"/>
    </source>
</evidence>
<dbReference type="Gene3D" id="3.30.1660.10">
    <property type="entry name" value="Flavin-binding protein dodecin"/>
    <property type="match status" value="1"/>
</dbReference>
<dbReference type="InterPro" id="IPR010854">
    <property type="entry name" value="YdgH/BhsA/McbA-like_dom"/>
</dbReference>
<protein>
    <recommendedName>
        <fullName evidence="3">YdgH/BhsA/McbA-like domain-containing protein</fullName>
    </recommendedName>
</protein>
<feature type="domain" description="YdgH/BhsA/McbA-like" evidence="3">
    <location>
        <begin position="47"/>
        <end position="97"/>
    </location>
</feature>
<proteinExistence type="predicted"/>
<dbReference type="SUPFAM" id="SSF159871">
    <property type="entry name" value="YdgH-like"/>
    <property type="match status" value="1"/>
</dbReference>
<dbReference type="RefSeq" id="WP_092875306.1">
    <property type="nucleotide sequence ID" value="NZ_FOVC01000002.1"/>
</dbReference>
<feature type="chain" id="PRO_5017372952" description="YdgH/BhsA/McbA-like domain-containing protein" evidence="2">
    <location>
        <begin position="20"/>
        <end position="119"/>
    </location>
</feature>
<dbReference type="InterPro" id="IPR025543">
    <property type="entry name" value="Dodecin-like"/>
</dbReference>
<reference evidence="5" key="1">
    <citation type="submission" date="2016-10" db="EMBL/GenBank/DDBJ databases">
        <authorList>
            <person name="Varghese N."/>
            <person name="Submissions S."/>
        </authorList>
    </citation>
    <scope>NUCLEOTIDE SEQUENCE [LARGE SCALE GENOMIC DNA]</scope>
    <source>
        <strain evidence="5">N6PO6</strain>
    </source>
</reference>
<evidence type="ECO:0000313" key="5">
    <source>
        <dbReference type="Proteomes" id="UP000242222"/>
    </source>
</evidence>
<dbReference type="InterPro" id="IPR036275">
    <property type="entry name" value="YdgH-like_sf"/>
</dbReference>
<sequence>MRVTLFCLLLLLSGCSVFTTTPLTPPPPTHHTQEISKAQRFNLPELGTYNVAIPGSPDDALRAIKKRANAVHATYYLVLALGETLQPGFWYATATFYGLPGSPASDSGAFKPATTNRPL</sequence>
<evidence type="ECO:0000313" key="4">
    <source>
        <dbReference type="EMBL" id="SFN04262.1"/>
    </source>
</evidence>
<dbReference type="Pfam" id="PF07338">
    <property type="entry name" value="YdgH_BhsA-like"/>
    <property type="match status" value="1"/>
</dbReference>
<dbReference type="AlphaFoldDB" id="A0A1I4VSX3"/>
<dbReference type="NCBIfam" id="NF011433">
    <property type="entry name" value="PRK14864.1"/>
    <property type="match status" value="1"/>
</dbReference>
<feature type="signal peptide" evidence="2">
    <location>
        <begin position="1"/>
        <end position="19"/>
    </location>
</feature>
<organism evidence="4 5">
    <name type="scientific">Izhakiella capsodis</name>
    <dbReference type="NCBI Taxonomy" id="1367852"/>
    <lineage>
        <taxon>Bacteria</taxon>
        <taxon>Pseudomonadati</taxon>
        <taxon>Pseudomonadota</taxon>
        <taxon>Gammaproteobacteria</taxon>
        <taxon>Enterobacterales</taxon>
        <taxon>Erwiniaceae</taxon>
        <taxon>Izhakiella</taxon>
    </lineage>
</organism>
<gene>
    <name evidence="4" type="ORF">SAMN05216516_10255</name>
</gene>
<name>A0A1I4VSX3_9GAMM</name>
<evidence type="ECO:0000256" key="1">
    <source>
        <dbReference type="ARBA" id="ARBA00022729"/>
    </source>
</evidence>
<keyword evidence="1 2" id="KW-0732">Signal</keyword>
<accession>A0A1I4VSX3</accession>
<keyword evidence="5" id="KW-1185">Reference proteome</keyword>
<dbReference type="EMBL" id="FOVC01000002">
    <property type="protein sequence ID" value="SFN04262.1"/>
    <property type="molecule type" value="Genomic_DNA"/>
</dbReference>
<dbReference type="PROSITE" id="PS51257">
    <property type="entry name" value="PROKAR_LIPOPROTEIN"/>
    <property type="match status" value="1"/>
</dbReference>
<dbReference type="OrthoDB" id="6415092at2"/>
<dbReference type="Proteomes" id="UP000242222">
    <property type="component" value="Unassembled WGS sequence"/>
</dbReference>
<evidence type="ECO:0000259" key="3">
    <source>
        <dbReference type="Pfam" id="PF07338"/>
    </source>
</evidence>